<dbReference type="SUPFAM" id="SSF81383">
    <property type="entry name" value="F-box domain"/>
    <property type="match status" value="1"/>
</dbReference>
<dbReference type="PANTHER" id="PTHR24414">
    <property type="entry name" value="F-BOX/KELCH-REPEAT PROTEIN SKIP4"/>
    <property type="match status" value="1"/>
</dbReference>
<name>A0A9Q1K8A0_9CARY</name>
<dbReference type="AlphaFoldDB" id="A0A9Q1K8A0"/>
<accession>A0A9Q1K8A0</accession>
<dbReference type="InterPro" id="IPR015915">
    <property type="entry name" value="Kelch-typ_b-propeller"/>
</dbReference>
<dbReference type="SUPFAM" id="SSF117281">
    <property type="entry name" value="Kelch motif"/>
    <property type="match status" value="1"/>
</dbReference>
<dbReference type="GO" id="GO:0005829">
    <property type="term" value="C:cytosol"/>
    <property type="evidence" value="ECO:0007669"/>
    <property type="project" value="TreeGrafter"/>
</dbReference>
<dbReference type="PANTHER" id="PTHR24414:SF44">
    <property type="entry name" value="F-BOX DOMAIN-CONTAINING PROTEIN"/>
    <property type="match status" value="1"/>
</dbReference>
<dbReference type="Pfam" id="PF00646">
    <property type="entry name" value="F-box"/>
    <property type="match status" value="1"/>
</dbReference>
<dbReference type="InterPro" id="IPR036047">
    <property type="entry name" value="F-box-like_dom_sf"/>
</dbReference>
<dbReference type="InterPro" id="IPR001810">
    <property type="entry name" value="F-box_dom"/>
</dbReference>
<feature type="domain" description="F-box" evidence="1">
    <location>
        <begin position="23"/>
        <end position="57"/>
    </location>
</feature>
<evidence type="ECO:0000313" key="3">
    <source>
        <dbReference type="Proteomes" id="UP001153076"/>
    </source>
</evidence>
<dbReference type="Gene3D" id="2.120.10.80">
    <property type="entry name" value="Kelch-type beta propeller"/>
    <property type="match status" value="1"/>
</dbReference>
<dbReference type="InterPro" id="IPR050354">
    <property type="entry name" value="F-box/kelch-repeat_ARATH"/>
</dbReference>
<organism evidence="2 3">
    <name type="scientific">Carnegiea gigantea</name>
    <dbReference type="NCBI Taxonomy" id="171969"/>
    <lineage>
        <taxon>Eukaryota</taxon>
        <taxon>Viridiplantae</taxon>
        <taxon>Streptophyta</taxon>
        <taxon>Embryophyta</taxon>
        <taxon>Tracheophyta</taxon>
        <taxon>Spermatophyta</taxon>
        <taxon>Magnoliopsida</taxon>
        <taxon>eudicotyledons</taxon>
        <taxon>Gunneridae</taxon>
        <taxon>Pentapetalae</taxon>
        <taxon>Caryophyllales</taxon>
        <taxon>Cactineae</taxon>
        <taxon>Cactaceae</taxon>
        <taxon>Cactoideae</taxon>
        <taxon>Echinocereeae</taxon>
        <taxon>Carnegiea</taxon>
    </lineage>
</organism>
<proteinExistence type="predicted"/>
<comment type="caution">
    <text evidence="2">The sequence shown here is derived from an EMBL/GenBank/DDBJ whole genome shotgun (WGS) entry which is preliminary data.</text>
</comment>
<dbReference type="GO" id="GO:0005634">
    <property type="term" value="C:nucleus"/>
    <property type="evidence" value="ECO:0007669"/>
    <property type="project" value="TreeGrafter"/>
</dbReference>
<evidence type="ECO:0000259" key="1">
    <source>
        <dbReference type="Pfam" id="PF00646"/>
    </source>
</evidence>
<protein>
    <recommendedName>
        <fullName evidence="1">F-box domain-containing protein</fullName>
    </recommendedName>
</protein>
<keyword evidence="3" id="KW-1185">Reference proteome</keyword>
<dbReference type="Proteomes" id="UP001153076">
    <property type="component" value="Unassembled WGS sequence"/>
</dbReference>
<dbReference type="OrthoDB" id="1854110at2759"/>
<sequence length="363" mass="40279">MRIIESKGYMGMQEEDDSPIHGDLLEFILARVPLIDLACACQVSKLWEYAVSSSLLHLNKVKPWLVIQTQCMRSLNEKTAYAYDPRSNIWIEIANQLSSSPTKYVSIIRSSNSNQLYVFSLTGLSFSADPLHLTWRRVAPPVAWRVDPIVAFIGSHIVVAGGALGFEDNPLAVEMYDMETSHWSTCQSMPDTLKHSAASTWLSVAANQNTMYVIEKASGIAYSFSPQTKAWSGPYDLRPDPTVFFSAVGFAGDDLILAGVMGHAQSVKTLKLWKIKPEAMEFEQIGEIPCELLEKLKGEASELSSISLLTAKNFVYIYNNSDPVEIILCEIGAGECEWGSVKNLVVNDERRIGERMVMSCGMC</sequence>
<dbReference type="EMBL" id="JAKOGI010000250">
    <property type="protein sequence ID" value="KAJ8438517.1"/>
    <property type="molecule type" value="Genomic_DNA"/>
</dbReference>
<evidence type="ECO:0000313" key="2">
    <source>
        <dbReference type="EMBL" id="KAJ8438517.1"/>
    </source>
</evidence>
<gene>
    <name evidence="2" type="ORF">Cgig2_024606</name>
</gene>
<dbReference type="GO" id="GO:0043161">
    <property type="term" value="P:proteasome-mediated ubiquitin-dependent protein catabolic process"/>
    <property type="evidence" value="ECO:0007669"/>
    <property type="project" value="TreeGrafter"/>
</dbReference>
<reference evidence="2" key="1">
    <citation type="submission" date="2022-04" db="EMBL/GenBank/DDBJ databases">
        <title>Carnegiea gigantea Genome sequencing and assembly v2.</title>
        <authorList>
            <person name="Copetti D."/>
            <person name="Sanderson M.J."/>
            <person name="Burquez A."/>
            <person name="Wojciechowski M.F."/>
        </authorList>
    </citation>
    <scope>NUCLEOTIDE SEQUENCE</scope>
    <source>
        <strain evidence="2">SGP5-SGP5p</strain>
        <tissue evidence="2">Aerial part</tissue>
    </source>
</reference>